<dbReference type="GO" id="GO:0032259">
    <property type="term" value="P:methylation"/>
    <property type="evidence" value="ECO:0007669"/>
    <property type="project" value="UniProtKB-KW"/>
</dbReference>
<evidence type="ECO:0000313" key="1">
    <source>
        <dbReference type="EMBL" id="TXL71203.1"/>
    </source>
</evidence>
<evidence type="ECO:0000313" key="2">
    <source>
        <dbReference type="Proteomes" id="UP000321638"/>
    </source>
</evidence>
<protein>
    <submittedName>
        <fullName evidence="1">Methyltransferase type 11</fullName>
    </submittedName>
</protein>
<dbReference type="SUPFAM" id="SSF53335">
    <property type="entry name" value="S-adenosyl-L-methionine-dependent methyltransferases"/>
    <property type="match status" value="1"/>
</dbReference>
<accession>A0A5C8PCK0</accession>
<dbReference type="EMBL" id="VDUZ01000047">
    <property type="protein sequence ID" value="TXL71203.1"/>
    <property type="molecule type" value="Genomic_DNA"/>
</dbReference>
<keyword evidence="1" id="KW-0489">Methyltransferase</keyword>
<reference evidence="1 2" key="1">
    <citation type="submission" date="2019-06" db="EMBL/GenBank/DDBJ databases">
        <title>New taxonomy in bacterial strain CC-CFT640, isolated from vineyard.</title>
        <authorList>
            <person name="Lin S.-Y."/>
            <person name="Tsai C.-F."/>
            <person name="Young C.-C."/>
        </authorList>
    </citation>
    <scope>NUCLEOTIDE SEQUENCE [LARGE SCALE GENOMIC DNA]</scope>
    <source>
        <strain evidence="1 2">CC-CFT640</strain>
    </source>
</reference>
<comment type="caution">
    <text evidence="1">The sequence shown here is derived from an EMBL/GenBank/DDBJ whole genome shotgun (WGS) entry which is preliminary data.</text>
</comment>
<dbReference type="Proteomes" id="UP000321638">
    <property type="component" value="Unassembled WGS sequence"/>
</dbReference>
<sequence>MRNLVAGTSSSSLAGRARARRWNLFLRTFPDLERLKVVDLGGTPQFWSASPIRPRSLTVVNLATSNSPATDWVEVVTGDACKAAELGLQNDYDLVFSNSTIEHVGGHDRCLAFAETVKTLGSRHWIQTPYRYFPIEPHFVFPGLQFLPIALRQHVAARWPLSYTKSMGGNLDDPLDAVLWTELLSRTHMKYYFPASEIVSERFAGLTKSLIAVRR</sequence>
<dbReference type="GO" id="GO:0008168">
    <property type="term" value="F:methyltransferase activity"/>
    <property type="evidence" value="ECO:0007669"/>
    <property type="project" value="UniProtKB-KW"/>
</dbReference>
<dbReference type="OrthoDB" id="7260171at2"/>
<dbReference type="InterPro" id="IPR029063">
    <property type="entry name" value="SAM-dependent_MTases_sf"/>
</dbReference>
<keyword evidence="2" id="KW-1185">Reference proteome</keyword>
<dbReference type="AlphaFoldDB" id="A0A5C8PCK0"/>
<keyword evidence="1" id="KW-0808">Transferase</keyword>
<name>A0A5C8PCK0_9HYPH</name>
<proteinExistence type="predicted"/>
<organism evidence="1 2">
    <name type="scientific">Vineibacter terrae</name>
    <dbReference type="NCBI Taxonomy" id="2586908"/>
    <lineage>
        <taxon>Bacteria</taxon>
        <taxon>Pseudomonadati</taxon>
        <taxon>Pseudomonadota</taxon>
        <taxon>Alphaproteobacteria</taxon>
        <taxon>Hyphomicrobiales</taxon>
        <taxon>Vineibacter</taxon>
    </lineage>
</organism>
<gene>
    <name evidence="1" type="ORF">FHP25_31135</name>
</gene>